<feature type="compositionally biased region" description="Basic and acidic residues" evidence="1">
    <location>
        <begin position="11"/>
        <end position="30"/>
    </location>
</feature>
<evidence type="ECO:0000313" key="3">
    <source>
        <dbReference type="Proteomes" id="UP000708208"/>
    </source>
</evidence>
<evidence type="ECO:0000256" key="1">
    <source>
        <dbReference type="SAM" id="MobiDB-lite"/>
    </source>
</evidence>
<feature type="non-terminal residue" evidence="2">
    <location>
        <position position="1"/>
    </location>
</feature>
<sequence>METMCTRKSLKNGDIKTEKEEQAKRSDHTKHSSSVTTTGLDTKGSFQAETIVVQILSLVLSLKETLLITPLAEMEFRVRIGDGRKGTFNSTFRTTI</sequence>
<feature type="compositionally biased region" description="Polar residues" evidence="1">
    <location>
        <begin position="32"/>
        <end position="41"/>
    </location>
</feature>
<proteinExistence type="predicted"/>
<dbReference type="Proteomes" id="UP000708208">
    <property type="component" value="Unassembled WGS sequence"/>
</dbReference>
<keyword evidence="3" id="KW-1185">Reference proteome</keyword>
<dbReference type="EMBL" id="CAJVCH010570212">
    <property type="protein sequence ID" value="CAG7834367.1"/>
    <property type="molecule type" value="Genomic_DNA"/>
</dbReference>
<name>A0A8J2LQ09_9HEXA</name>
<accession>A0A8J2LQ09</accession>
<dbReference type="AlphaFoldDB" id="A0A8J2LQ09"/>
<feature type="region of interest" description="Disordered" evidence="1">
    <location>
        <begin position="1"/>
        <end position="41"/>
    </location>
</feature>
<gene>
    <name evidence="2" type="ORF">AFUS01_LOCUS43882</name>
</gene>
<reference evidence="2" key="1">
    <citation type="submission" date="2021-06" db="EMBL/GenBank/DDBJ databases">
        <authorList>
            <person name="Hodson N. C."/>
            <person name="Mongue J. A."/>
            <person name="Jaron S. K."/>
        </authorList>
    </citation>
    <scope>NUCLEOTIDE SEQUENCE</scope>
</reference>
<organism evidence="2 3">
    <name type="scientific">Allacma fusca</name>
    <dbReference type="NCBI Taxonomy" id="39272"/>
    <lineage>
        <taxon>Eukaryota</taxon>
        <taxon>Metazoa</taxon>
        <taxon>Ecdysozoa</taxon>
        <taxon>Arthropoda</taxon>
        <taxon>Hexapoda</taxon>
        <taxon>Collembola</taxon>
        <taxon>Symphypleona</taxon>
        <taxon>Sminthuridae</taxon>
        <taxon>Allacma</taxon>
    </lineage>
</organism>
<comment type="caution">
    <text evidence="2">The sequence shown here is derived from an EMBL/GenBank/DDBJ whole genome shotgun (WGS) entry which is preliminary data.</text>
</comment>
<protein>
    <submittedName>
        <fullName evidence="2">Uncharacterized protein</fullName>
    </submittedName>
</protein>
<evidence type="ECO:0000313" key="2">
    <source>
        <dbReference type="EMBL" id="CAG7834367.1"/>
    </source>
</evidence>